<dbReference type="AlphaFoldDB" id="A0AAU7CBF5"/>
<dbReference type="InterPro" id="IPR000432">
    <property type="entry name" value="DNA_mismatch_repair_MutS_C"/>
</dbReference>
<dbReference type="InterPro" id="IPR007696">
    <property type="entry name" value="DNA_mismatch_repair_MutS_core"/>
</dbReference>
<reference evidence="7" key="1">
    <citation type="submission" date="2024-05" db="EMBL/GenBank/DDBJ databases">
        <title>Planctomycetes of the genus Singulisphaera possess chitinolytic capabilities.</title>
        <authorList>
            <person name="Ivanova A."/>
        </authorList>
    </citation>
    <scope>NUCLEOTIDE SEQUENCE</scope>
    <source>
        <strain evidence="7">Ch08T</strain>
    </source>
</reference>
<keyword evidence="4" id="KW-0175">Coiled coil</keyword>
<dbReference type="InterPro" id="IPR027417">
    <property type="entry name" value="P-loop_NTPase"/>
</dbReference>
<evidence type="ECO:0000313" key="7">
    <source>
        <dbReference type="EMBL" id="XBH02753.1"/>
    </source>
</evidence>
<dbReference type="SUPFAM" id="SSF52540">
    <property type="entry name" value="P-loop containing nucleoside triphosphate hydrolases"/>
    <property type="match status" value="1"/>
</dbReference>
<evidence type="ECO:0000259" key="6">
    <source>
        <dbReference type="PROSITE" id="PS00486"/>
    </source>
</evidence>
<dbReference type="EMBL" id="CP155447">
    <property type="protein sequence ID" value="XBH02753.1"/>
    <property type="molecule type" value="Genomic_DNA"/>
</dbReference>
<dbReference type="Pfam" id="PF00488">
    <property type="entry name" value="MutS_V"/>
    <property type="match status" value="1"/>
</dbReference>
<dbReference type="RefSeq" id="WP_406695494.1">
    <property type="nucleotide sequence ID" value="NZ_CP155447.1"/>
</dbReference>
<feature type="compositionally biased region" description="Basic and acidic residues" evidence="5">
    <location>
        <begin position="680"/>
        <end position="691"/>
    </location>
</feature>
<evidence type="ECO:0000256" key="4">
    <source>
        <dbReference type="SAM" id="Coils"/>
    </source>
</evidence>
<dbReference type="GO" id="GO:0140664">
    <property type="term" value="F:ATP-dependent DNA damage sensor activity"/>
    <property type="evidence" value="ECO:0007669"/>
    <property type="project" value="InterPro"/>
</dbReference>
<dbReference type="PANTHER" id="PTHR48466:SF2">
    <property type="entry name" value="OS10G0509000 PROTEIN"/>
    <property type="match status" value="1"/>
</dbReference>
<dbReference type="SMART" id="SM00533">
    <property type="entry name" value="MUTSd"/>
    <property type="match status" value="1"/>
</dbReference>
<dbReference type="Gene3D" id="3.40.50.300">
    <property type="entry name" value="P-loop containing nucleotide triphosphate hydrolases"/>
    <property type="match status" value="1"/>
</dbReference>
<protein>
    <submittedName>
        <fullName evidence="7">DNA strand exchange inhibitor protein</fullName>
    </submittedName>
</protein>
<keyword evidence="3" id="KW-0238">DNA-binding</keyword>
<keyword evidence="2" id="KW-0067">ATP-binding</keyword>
<proteinExistence type="predicted"/>
<evidence type="ECO:0000256" key="5">
    <source>
        <dbReference type="SAM" id="MobiDB-lite"/>
    </source>
</evidence>
<dbReference type="InterPro" id="IPR005747">
    <property type="entry name" value="MutS2"/>
</dbReference>
<dbReference type="InterPro" id="IPR045076">
    <property type="entry name" value="MutS"/>
</dbReference>
<evidence type="ECO:0000256" key="1">
    <source>
        <dbReference type="ARBA" id="ARBA00022741"/>
    </source>
</evidence>
<keyword evidence="1" id="KW-0547">Nucleotide-binding</keyword>
<name>A0AAU7CBF5_9BACT</name>
<dbReference type="GO" id="GO:0045910">
    <property type="term" value="P:negative regulation of DNA recombination"/>
    <property type="evidence" value="ECO:0007669"/>
    <property type="project" value="InterPro"/>
</dbReference>
<feature type="region of interest" description="Disordered" evidence="5">
    <location>
        <begin position="314"/>
        <end position="346"/>
    </location>
</feature>
<dbReference type="PANTHER" id="PTHR48466">
    <property type="entry name" value="OS10G0509000 PROTEIN-RELATED"/>
    <property type="match status" value="1"/>
</dbReference>
<dbReference type="GO" id="GO:0004519">
    <property type="term" value="F:endonuclease activity"/>
    <property type="evidence" value="ECO:0007669"/>
    <property type="project" value="InterPro"/>
</dbReference>
<dbReference type="PIRSF" id="PIRSF005814">
    <property type="entry name" value="MutS_YshD"/>
    <property type="match status" value="1"/>
</dbReference>
<dbReference type="PROSITE" id="PS00486">
    <property type="entry name" value="DNA_MISMATCH_REPAIR_2"/>
    <property type="match status" value="1"/>
</dbReference>
<dbReference type="GO" id="GO:0030983">
    <property type="term" value="F:mismatched DNA binding"/>
    <property type="evidence" value="ECO:0007669"/>
    <property type="project" value="InterPro"/>
</dbReference>
<evidence type="ECO:0000256" key="2">
    <source>
        <dbReference type="ARBA" id="ARBA00022840"/>
    </source>
</evidence>
<dbReference type="SUPFAM" id="SSF48334">
    <property type="entry name" value="DNA repair protein MutS, domain III"/>
    <property type="match status" value="1"/>
</dbReference>
<feature type="domain" description="DNA mismatch repair proteins mutS family" evidence="6">
    <location>
        <begin position="442"/>
        <end position="458"/>
    </location>
</feature>
<dbReference type="GO" id="GO:0016887">
    <property type="term" value="F:ATP hydrolysis activity"/>
    <property type="evidence" value="ECO:0007669"/>
    <property type="project" value="InterPro"/>
</dbReference>
<dbReference type="SMART" id="SM00534">
    <property type="entry name" value="MUTSac"/>
    <property type="match status" value="1"/>
</dbReference>
<feature type="region of interest" description="Disordered" evidence="5">
    <location>
        <begin position="663"/>
        <end position="691"/>
    </location>
</feature>
<dbReference type="NCBIfam" id="TIGR01069">
    <property type="entry name" value="mutS2"/>
    <property type="match status" value="1"/>
</dbReference>
<sequence length="691" mass="76110">MDTHTLELLEFDKVRALVAKRAACSLGKERAWRMEPSRDPGEIRGWQALTTEMLDALSSGLTPPFGGLHDIRPQVRRAQIGAMLDPEELAQAVETLRAVGHLNQWLDRIGEEFPRLGGLKQGVGEFSGVVNAIEGCLDSRGNVLDTASRKLSALRREIGQVEERIQETLRRMLRSNEIKRILRYPNFTMVGHHYVLPIAKEHRGEIQGSVHRTSASNETVYIEPQAIAEHSAQLSFIRAREAKEIRRILRWLSAQLGQVAESVLGSLETLGELDLIHARGRYSLDGRMTPPDFNEDGKLVLRGARHPLLEAFFRGDNAPPRVPEPPREPPAETVDSPPPAASPQEPRTVVPIDVHLGLQFQTLVVTGPNTGGKTVAIKTVGLLAIMAQAGLHIPAHQGSQLPVFDEVLADIGDEQSLEQSLSTFSSHVRRVTEILGRASSKSLVLLDEMGAGTDPAEGAALGRAILDEIDSIGARAIVTTHLGDLKTYAFSNPRVENAAVEFDLETLRPRYRLHIGDIGQSNALQIARRLSLPEHIVSRAAKYLAQGRGEDLPELAILQKLRKDAEDARQAALTAQSEAERTREALNQRLTDLQRQAENDERLTDARARLQPGDRVVVPKFGYDRPGRVVKLDPRKKTAVVAIGQMQWDVAISELIPQTMRTPEVAGPAKAKTGVSKNSPRLEDFADESSR</sequence>
<dbReference type="GO" id="GO:0005524">
    <property type="term" value="F:ATP binding"/>
    <property type="evidence" value="ECO:0007669"/>
    <property type="project" value="UniProtKB-KW"/>
</dbReference>
<organism evidence="7">
    <name type="scientific">Singulisphaera sp. Ch08</name>
    <dbReference type="NCBI Taxonomy" id="3120278"/>
    <lineage>
        <taxon>Bacteria</taxon>
        <taxon>Pseudomonadati</taxon>
        <taxon>Planctomycetota</taxon>
        <taxon>Planctomycetia</taxon>
        <taxon>Isosphaerales</taxon>
        <taxon>Isosphaeraceae</taxon>
        <taxon>Singulisphaera</taxon>
    </lineage>
</organism>
<dbReference type="GO" id="GO:0006298">
    <property type="term" value="P:mismatch repair"/>
    <property type="evidence" value="ECO:0007669"/>
    <property type="project" value="InterPro"/>
</dbReference>
<gene>
    <name evidence="7" type="ORF">V5E97_31200</name>
</gene>
<feature type="coiled-coil region" evidence="4">
    <location>
        <begin position="144"/>
        <end position="171"/>
    </location>
</feature>
<evidence type="ECO:0000256" key="3">
    <source>
        <dbReference type="ARBA" id="ARBA00023125"/>
    </source>
</evidence>
<dbReference type="InterPro" id="IPR036187">
    <property type="entry name" value="DNA_mismatch_repair_MutS_sf"/>
</dbReference>
<feature type="coiled-coil region" evidence="4">
    <location>
        <begin position="558"/>
        <end position="603"/>
    </location>
</feature>
<accession>A0AAU7CBF5</accession>